<dbReference type="InterPro" id="IPR013328">
    <property type="entry name" value="6PGD_dom2"/>
</dbReference>
<gene>
    <name evidence="5" type="ORF">B0T26DRAFT_701053</name>
</gene>
<dbReference type="SUPFAM" id="SSF51735">
    <property type="entry name" value="NAD(P)-binding Rossmann-fold domains"/>
    <property type="match status" value="1"/>
</dbReference>
<organism evidence="5 6">
    <name type="scientific">Lasiosphaeria miniovina</name>
    <dbReference type="NCBI Taxonomy" id="1954250"/>
    <lineage>
        <taxon>Eukaryota</taxon>
        <taxon>Fungi</taxon>
        <taxon>Dikarya</taxon>
        <taxon>Ascomycota</taxon>
        <taxon>Pezizomycotina</taxon>
        <taxon>Sordariomycetes</taxon>
        <taxon>Sordariomycetidae</taxon>
        <taxon>Sordariales</taxon>
        <taxon>Lasiosphaeriaceae</taxon>
        <taxon>Lasiosphaeria</taxon>
    </lineage>
</organism>
<dbReference type="Gene3D" id="3.40.50.720">
    <property type="entry name" value="NAD(P)-binding Rossmann-like Domain"/>
    <property type="match status" value="1"/>
</dbReference>
<dbReference type="GO" id="GO:0006631">
    <property type="term" value="P:fatty acid metabolic process"/>
    <property type="evidence" value="ECO:0007669"/>
    <property type="project" value="InterPro"/>
</dbReference>
<dbReference type="RefSeq" id="XP_060297950.1">
    <property type="nucleotide sequence ID" value="XM_060441577.1"/>
</dbReference>
<dbReference type="PANTHER" id="PTHR48075">
    <property type="entry name" value="3-HYDROXYACYL-COA DEHYDROGENASE FAMILY PROTEIN"/>
    <property type="match status" value="1"/>
</dbReference>
<dbReference type="Proteomes" id="UP001172101">
    <property type="component" value="Unassembled WGS sequence"/>
</dbReference>
<feature type="domain" description="3-hydroxyacyl-CoA dehydrogenase NAD binding" evidence="4">
    <location>
        <begin position="116"/>
        <end position="309"/>
    </location>
</feature>
<evidence type="ECO:0000259" key="4">
    <source>
        <dbReference type="Pfam" id="PF02737"/>
    </source>
</evidence>
<dbReference type="Pfam" id="PF02737">
    <property type="entry name" value="3HCDH_N"/>
    <property type="match status" value="1"/>
</dbReference>
<comment type="caution">
    <text evidence="5">The sequence shown here is derived from an EMBL/GenBank/DDBJ whole genome shotgun (WGS) entry which is preliminary data.</text>
</comment>
<evidence type="ECO:0000259" key="3">
    <source>
        <dbReference type="Pfam" id="PF00725"/>
    </source>
</evidence>
<dbReference type="GO" id="GO:0016616">
    <property type="term" value="F:oxidoreductase activity, acting on the CH-OH group of donors, NAD or NADP as acceptor"/>
    <property type="evidence" value="ECO:0007669"/>
    <property type="project" value="InterPro"/>
</dbReference>
<dbReference type="GO" id="GO:0070403">
    <property type="term" value="F:NAD+ binding"/>
    <property type="evidence" value="ECO:0007669"/>
    <property type="project" value="InterPro"/>
</dbReference>
<dbReference type="Gene3D" id="1.10.1040.10">
    <property type="entry name" value="N-(1-d-carboxylethyl)-l-norvaline Dehydrogenase, domain 2"/>
    <property type="match status" value="1"/>
</dbReference>
<reference evidence="5" key="1">
    <citation type="submission" date="2023-06" db="EMBL/GenBank/DDBJ databases">
        <title>Genome-scale phylogeny and comparative genomics of the fungal order Sordariales.</title>
        <authorList>
            <consortium name="Lawrence Berkeley National Laboratory"/>
            <person name="Hensen N."/>
            <person name="Bonometti L."/>
            <person name="Westerberg I."/>
            <person name="Brannstrom I.O."/>
            <person name="Guillou S."/>
            <person name="Cros-Aarteil S."/>
            <person name="Calhoun S."/>
            <person name="Haridas S."/>
            <person name="Kuo A."/>
            <person name="Mondo S."/>
            <person name="Pangilinan J."/>
            <person name="Riley R."/>
            <person name="LaButti K."/>
            <person name="Andreopoulos B."/>
            <person name="Lipzen A."/>
            <person name="Chen C."/>
            <person name="Yanf M."/>
            <person name="Daum C."/>
            <person name="Ng V."/>
            <person name="Clum A."/>
            <person name="Steindorff A."/>
            <person name="Ohm R."/>
            <person name="Martin F."/>
            <person name="Silar P."/>
            <person name="Natvig D."/>
            <person name="Lalanne C."/>
            <person name="Gautier V."/>
            <person name="Ament-velasquez S.L."/>
            <person name="Kruys A."/>
            <person name="Hutchinson M.I."/>
            <person name="Powell A.J."/>
            <person name="Barry K."/>
            <person name="Miller A.N."/>
            <person name="Grigoriev I.V."/>
            <person name="Debuchy R."/>
            <person name="Gladieux P."/>
            <person name="Thoren M.H."/>
            <person name="Johannesson H."/>
        </authorList>
    </citation>
    <scope>NUCLEOTIDE SEQUENCE</scope>
    <source>
        <strain evidence="5">SMH2392-1A</strain>
    </source>
</reference>
<keyword evidence="6" id="KW-1185">Reference proteome</keyword>
<dbReference type="InterPro" id="IPR006176">
    <property type="entry name" value="3-OHacyl-CoA_DH_NAD-bd"/>
</dbReference>
<name>A0AA40AU29_9PEZI</name>
<evidence type="ECO:0000313" key="6">
    <source>
        <dbReference type="Proteomes" id="UP001172101"/>
    </source>
</evidence>
<dbReference type="Pfam" id="PF00725">
    <property type="entry name" value="3HCDH"/>
    <property type="match status" value="1"/>
</dbReference>
<dbReference type="SUPFAM" id="SSF48179">
    <property type="entry name" value="6-phosphogluconate dehydrogenase C-terminal domain-like"/>
    <property type="match status" value="1"/>
</dbReference>
<accession>A0AA40AU29</accession>
<dbReference type="PANTHER" id="PTHR48075:SF3">
    <property type="entry name" value="3-HYDROXYACYL-COA DEHYDROGENASE"/>
    <property type="match status" value="1"/>
</dbReference>
<evidence type="ECO:0008006" key="7">
    <source>
        <dbReference type="Google" id="ProtNLM"/>
    </source>
</evidence>
<proteinExistence type="predicted"/>
<evidence type="ECO:0000256" key="1">
    <source>
        <dbReference type="ARBA" id="ARBA00023002"/>
    </source>
</evidence>
<dbReference type="InterPro" id="IPR006108">
    <property type="entry name" value="3HC_DH_C"/>
</dbReference>
<feature type="region of interest" description="Disordered" evidence="2">
    <location>
        <begin position="78"/>
        <end position="107"/>
    </location>
</feature>
<keyword evidence="1" id="KW-0560">Oxidoreductase</keyword>
<evidence type="ECO:0000256" key="2">
    <source>
        <dbReference type="SAM" id="MobiDB-lite"/>
    </source>
</evidence>
<dbReference type="InterPro" id="IPR008927">
    <property type="entry name" value="6-PGluconate_DH-like_C_sf"/>
</dbReference>
<evidence type="ECO:0000313" key="5">
    <source>
        <dbReference type="EMBL" id="KAK0722026.1"/>
    </source>
</evidence>
<dbReference type="AlphaFoldDB" id="A0AA40AU29"/>
<protein>
    <recommendedName>
        <fullName evidence="7">3-hydroxyacyl-CoA dehydrogenase</fullName>
    </recommendedName>
</protein>
<dbReference type="EMBL" id="JAUIRO010000003">
    <property type="protein sequence ID" value="KAK0722026.1"/>
    <property type="molecule type" value="Genomic_DNA"/>
</dbReference>
<feature type="domain" description="3-hydroxyacyl-CoA dehydrogenase C-terminal" evidence="3">
    <location>
        <begin position="315"/>
        <end position="414"/>
    </location>
</feature>
<dbReference type="GeneID" id="85324847"/>
<dbReference type="InterPro" id="IPR036291">
    <property type="entry name" value="NAD(P)-bd_dom_sf"/>
</dbReference>
<sequence length="439" mass="47381">MASPALQATTTIAHLTNAMLRSPSSALACVRGVSTLTRAKLPNLTRSLCTSGSRPNFLQAAGPNKKSCRAPGAIRHLSASSTSTPRPFASVAAGHAPANPPKWRPPTEECLEERPVLIIGAGNMGRRLALVWASASRPVTVYDTSQDALDATTEYLTDNLGAYCAGRGTHPGHVCTTTDLRIATTTGRLEGTQSATEAQDIELNSGAKGPWMAVDCLPESLGLKAAVLSQMEHLLPGSCILASNSCSLQTREIAAAGRLHHPERLLNTHYFIPPRNRMVELMSSSRTHAEIFPFLAAQMQRVGLAPIIVPVQSQGLIFNRIWAACKRETLAVLAEGVARPADIDALFRDFFHAEKGPCERMDEVGLDRVASVEKHCLEERPALARDGKAPLDWLVRSYVDRGSLGEKTGDGFFTSAERDALKEKHKVEHYKVVEEARGA</sequence>